<dbReference type="HOGENOM" id="CLU_3025654_0_0_11"/>
<keyword evidence="3" id="KW-1185">Reference proteome</keyword>
<feature type="region of interest" description="Disordered" evidence="1">
    <location>
        <begin position="1"/>
        <end position="55"/>
    </location>
</feature>
<evidence type="ECO:0000313" key="2">
    <source>
        <dbReference type="EMBL" id="CAJ62971.1"/>
    </source>
</evidence>
<evidence type="ECO:0000256" key="1">
    <source>
        <dbReference type="SAM" id="MobiDB-lite"/>
    </source>
</evidence>
<dbReference type="Proteomes" id="UP000000657">
    <property type="component" value="Chromosome"/>
</dbReference>
<sequence length="55" mass="5428">MPGRRRLRRAREASADDPAHAEGPTGLAGRPSGAAPGPGATPLVGGVAGRRLSGD</sequence>
<feature type="compositionally biased region" description="Basic and acidic residues" evidence="1">
    <location>
        <begin position="10"/>
        <end position="20"/>
    </location>
</feature>
<organism evidence="2 3">
    <name type="scientific">Frankia alni (strain DSM 45986 / CECT 9034 / ACN14a)</name>
    <dbReference type="NCBI Taxonomy" id="326424"/>
    <lineage>
        <taxon>Bacteria</taxon>
        <taxon>Bacillati</taxon>
        <taxon>Actinomycetota</taxon>
        <taxon>Actinomycetes</taxon>
        <taxon>Frankiales</taxon>
        <taxon>Frankiaceae</taxon>
        <taxon>Frankia</taxon>
    </lineage>
</organism>
<protein>
    <submittedName>
        <fullName evidence="2">Uncharacterized protein</fullName>
    </submittedName>
</protein>
<reference evidence="2 3" key="1">
    <citation type="journal article" date="2007" name="Genome Res.">
        <title>Genome characteristics of facultatively symbiotic Frankia sp. strains reflect host range and host plant biogeography.</title>
        <authorList>
            <person name="Normand P."/>
            <person name="Lapierre P."/>
            <person name="Tisa L.S."/>
            <person name="Gogarten J.P."/>
            <person name="Alloisio N."/>
            <person name="Bagnarol E."/>
            <person name="Bassi C.A."/>
            <person name="Berry A.M."/>
            <person name="Bickhart D.M."/>
            <person name="Choisne N."/>
            <person name="Couloux A."/>
            <person name="Cournoyer B."/>
            <person name="Cruveiller S."/>
            <person name="Daubin V."/>
            <person name="Demange N."/>
            <person name="Francino M.P."/>
            <person name="Goltsman E."/>
            <person name="Huang Y."/>
            <person name="Kopp O.R."/>
            <person name="Labarre L."/>
            <person name="Lapidus A."/>
            <person name="Lavire C."/>
            <person name="Marechal J."/>
            <person name="Martinez M."/>
            <person name="Mastronunzio J.E."/>
            <person name="Mullin B.C."/>
            <person name="Niemann J."/>
            <person name="Pujic P."/>
            <person name="Rawnsley T."/>
            <person name="Rouy Z."/>
            <person name="Schenowitz C."/>
            <person name="Sellstedt A."/>
            <person name="Tavares F."/>
            <person name="Tomkins J.P."/>
            <person name="Vallenet D."/>
            <person name="Valverde C."/>
            <person name="Wall L.G."/>
            <person name="Wang Y."/>
            <person name="Medigue C."/>
            <person name="Benson D.R."/>
        </authorList>
    </citation>
    <scope>NUCLEOTIDE SEQUENCE [LARGE SCALE GENOMIC DNA]</scope>
    <source>
        <strain evidence="3">DSM 45986 / CECT 9034 / ACN14a</strain>
    </source>
</reference>
<accession>Q0RHQ3</accession>
<evidence type="ECO:0000313" key="3">
    <source>
        <dbReference type="Proteomes" id="UP000000657"/>
    </source>
</evidence>
<name>Q0RHQ3_FRAAA</name>
<gene>
    <name evidence="2" type="ordered locus">FRAAL4329</name>
</gene>
<dbReference type="AlphaFoldDB" id="Q0RHQ3"/>
<dbReference type="KEGG" id="fal:FRAAL4329"/>
<dbReference type="EMBL" id="CT573213">
    <property type="protein sequence ID" value="CAJ62971.1"/>
    <property type="molecule type" value="Genomic_DNA"/>
</dbReference>
<feature type="compositionally biased region" description="Low complexity" evidence="1">
    <location>
        <begin position="27"/>
        <end position="45"/>
    </location>
</feature>
<proteinExistence type="predicted"/>